<gene>
    <name evidence="17" type="ORF">TCAL_02038</name>
</gene>
<comment type="caution">
    <text evidence="14">Lacks conserved residue(s) required for the propagation of feature annotation.</text>
</comment>
<protein>
    <recommendedName>
        <fullName evidence="10">Nitrilase and fragile histidine triad fusion protein NitFhit</fullName>
        <ecNumber evidence="3">3.6.1.29</ecNumber>
    </recommendedName>
</protein>
<evidence type="ECO:0000256" key="3">
    <source>
        <dbReference type="ARBA" id="ARBA00012377"/>
    </source>
</evidence>
<feature type="domain" description="HIT" evidence="16">
    <location>
        <begin position="287"/>
        <end position="396"/>
    </location>
</feature>
<keyword evidence="18" id="KW-1185">Reference proteome</keyword>
<evidence type="ECO:0000256" key="2">
    <source>
        <dbReference type="ARBA" id="ARBA00011881"/>
    </source>
</evidence>
<dbReference type="GO" id="GO:0047710">
    <property type="term" value="F:bis(5'-adenosyl)-triphosphatase activity"/>
    <property type="evidence" value="ECO:0007669"/>
    <property type="project" value="UniProtKB-EC"/>
</dbReference>
<keyword evidence="6" id="KW-0511">Multifunctional enzyme</keyword>
<name>A0A553NEH6_TIGCA</name>
<dbReference type="Gene3D" id="3.30.428.10">
    <property type="entry name" value="HIT-like"/>
    <property type="match status" value="1"/>
</dbReference>
<dbReference type="InterPro" id="IPR019808">
    <property type="entry name" value="Histidine_triad_CS"/>
</dbReference>
<evidence type="ECO:0000256" key="9">
    <source>
        <dbReference type="ARBA" id="ARBA00061127"/>
    </source>
</evidence>
<dbReference type="EMBL" id="VCGU01000458">
    <property type="protein sequence ID" value="TRY63831.1"/>
    <property type="molecule type" value="Genomic_DNA"/>
</dbReference>
<evidence type="ECO:0000256" key="5">
    <source>
        <dbReference type="ARBA" id="ARBA00022801"/>
    </source>
</evidence>
<dbReference type="CDD" id="cd07572">
    <property type="entry name" value="nit"/>
    <property type="match status" value="1"/>
</dbReference>
<evidence type="ECO:0000256" key="6">
    <source>
        <dbReference type="ARBA" id="ARBA00023268"/>
    </source>
</evidence>
<comment type="caution">
    <text evidence="17">The sequence shown here is derived from an EMBL/GenBank/DDBJ whole genome shotgun (WGS) entry which is preliminary data.</text>
</comment>
<dbReference type="InterPro" id="IPR045254">
    <property type="entry name" value="Nit1/2_C-N_Hydrolase"/>
</dbReference>
<reference evidence="17 18" key="1">
    <citation type="journal article" date="2018" name="Nat. Ecol. Evol.">
        <title>Genomic signatures of mitonuclear coevolution across populations of Tigriopus californicus.</title>
        <authorList>
            <person name="Barreto F.S."/>
            <person name="Watson E.T."/>
            <person name="Lima T.G."/>
            <person name="Willett C.S."/>
            <person name="Edmands S."/>
            <person name="Li W."/>
            <person name="Burton R.S."/>
        </authorList>
    </citation>
    <scope>NUCLEOTIDE SEQUENCE [LARGE SCALE GENOMIC DNA]</scope>
    <source>
        <strain evidence="17 18">San Diego</strain>
    </source>
</reference>
<dbReference type="PROSITE" id="PS01227">
    <property type="entry name" value="UPF0012"/>
    <property type="match status" value="1"/>
</dbReference>
<dbReference type="InterPro" id="IPR003010">
    <property type="entry name" value="C-N_Hydrolase"/>
</dbReference>
<dbReference type="Pfam" id="PF00795">
    <property type="entry name" value="CN_hydrolase"/>
    <property type="match status" value="1"/>
</dbReference>
<evidence type="ECO:0000313" key="17">
    <source>
        <dbReference type="EMBL" id="TRY63831.1"/>
    </source>
</evidence>
<evidence type="ECO:0000256" key="14">
    <source>
        <dbReference type="PROSITE-ProRule" id="PRU00464"/>
    </source>
</evidence>
<feature type="active site" description="Tele-AMP-histidine intermediate" evidence="11">
    <location>
        <position position="383"/>
    </location>
</feature>
<evidence type="ECO:0000256" key="1">
    <source>
        <dbReference type="ARBA" id="ARBA00001936"/>
    </source>
</evidence>
<evidence type="ECO:0000256" key="8">
    <source>
        <dbReference type="ARBA" id="ARBA00057461"/>
    </source>
</evidence>
<comment type="catalytic activity">
    <reaction evidence="7">
        <text>P(1),P(3)-bis(5'-adenosyl) triphosphate + H2O = AMP + ADP + 2 H(+)</text>
        <dbReference type="Rhea" id="RHEA:13893"/>
        <dbReference type="ChEBI" id="CHEBI:15377"/>
        <dbReference type="ChEBI" id="CHEBI:15378"/>
        <dbReference type="ChEBI" id="CHEBI:58529"/>
        <dbReference type="ChEBI" id="CHEBI:456215"/>
        <dbReference type="ChEBI" id="CHEBI:456216"/>
        <dbReference type="EC" id="3.6.1.29"/>
    </reaction>
</comment>
<evidence type="ECO:0000256" key="10">
    <source>
        <dbReference type="ARBA" id="ARBA00069577"/>
    </source>
</evidence>
<dbReference type="SUPFAM" id="SSF54197">
    <property type="entry name" value="HIT-like"/>
    <property type="match status" value="1"/>
</dbReference>
<organism evidence="17 18">
    <name type="scientific">Tigriopus californicus</name>
    <name type="common">Marine copepod</name>
    <dbReference type="NCBI Taxonomy" id="6832"/>
    <lineage>
        <taxon>Eukaryota</taxon>
        <taxon>Metazoa</taxon>
        <taxon>Ecdysozoa</taxon>
        <taxon>Arthropoda</taxon>
        <taxon>Crustacea</taxon>
        <taxon>Multicrustacea</taxon>
        <taxon>Hexanauplia</taxon>
        <taxon>Copepoda</taxon>
        <taxon>Harpacticoida</taxon>
        <taxon>Harpacticidae</taxon>
        <taxon>Tigriopus</taxon>
    </lineage>
</organism>
<feature type="binding site" evidence="12">
    <location>
        <position position="385"/>
    </location>
    <ligand>
        <name>substrate</name>
    </ligand>
</feature>
<evidence type="ECO:0000256" key="7">
    <source>
        <dbReference type="ARBA" id="ARBA00047780"/>
    </source>
</evidence>
<dbReference type="PROSITE" id="PS51084">
    <property type="entry name" value="HIT_2"/>
    <property type="match status" value="1"/>
</dbReference>
<dbReference type="InterPro" id="IPR036526">
    <property type="entry name" value="C-N_Hydrolase_sf"/>
</dbReference>
<dbReference type="CDD" id="cd01275">
    <property type="entry name" value="FHIT"/>
    <property type="match status" value="1"/>
</dbReference>
<dbReference type="InterPro" id="IPR039383">
    <property type="entry name" value="FHIT"/>
</dbReference>
<evidence type="ECO:0000256" key="12">
    <source>
        <dbReference type="PIRSR" id="PIRSR639383-2"/>
    </source>
</evidence>
<evidence type="ECO:0000259" key="16">
    <source>
        <dbReference type="PROSITE" id="PS51084"/>
    </source>
</evidence>
<dbReference type="STRING" id="6832.A0A553NEH6"/>
<dbReference type="InterPro" id="IPR011146">
    <property type="entry name" value="HIT-like"/>
</dbReference>
<dbReference type="Pfam" id="PF01230">
    <property type="entry name" value="HIT"/>
    <property type="match status" value="1"/>
</dbReference>
<dbReference type="PANTHER" id="PTHR23088:SF27">
    <property type="entry name" value="DEAMINATED GLUTATHIONE AMIDASE"/>
    <property type="match status" value="1"/>
</dbReference>
<dbReference type="Proteomes" id="UP000318571">
    <property type="component" value="Chromosome 10"/>
</dbReference>
<evidence type="ECO:0000256" key="13">
    <source>
        <dbReference type="PIRSR" id="PIRSR639383-3"/>
    </source>
</evidence>
<proteinExistence type="inferred from homology"/>
<dbReference type="FunFam" id="3.60.110.10:FF:000005">
    <property type="entry name" value="nitrilase homolog 1 isoform X1"/>
    <property type="match status" value="1"/>
</dbReference>
<dbReference type="Gene3D" id="3.60.110.10">
    <property type="entry name" value="Carbon-nitrogen hydrolase"/>
    <property type="match status" value="1"/>
</dbReference>
<evidence type="ECO:0000256" key="11">
    <source>
        <dbReference type="PIRSR" id="PIRSR639383-1"/>
    </source>
</evidence>
<sequence>MSSSLVAVLQMTSTNDKGQNFETCRRLIEQAQARGAIMVFLPEAFDFLGLNGTETQALAEPLSGPTISNYQALAAKHKMGLSLGGFHRVHGDKMLNTHVLIDDQGQISGTYAKTHLFDVEIPGQVRLKESDYVIPGDQICDPISTPAGKIGLGICYDLRFPEISLGLARKGADILTFPATFTVPTGMAHWETLLRARAIETQCYVIAAAQIGQHNPKRASYGHSMIIDPWGTVLAHCGQGEGIICAEINLDYLASVRKNMPVAQHRRSDLYGLAMIDDISGTVDQDEVRNFGQVQISGRCVVFETRTAFVAVNKKPVVPGHLLVIPKRHNVPRLCDLTTDEVSDLFLAVQKAEMLAEKHFECNASTVNIQDGEEAGQSIFQLHVHVLPRQAGDFKRNDDIYNELETHDKGDDVKWRSEEEMAKEAEELRRTFWAMK</sequence>
<dbReference type="EC" id="3.6.1.29" evidence="3"/>
<dbReference type="PROSITE" id="PS00892">
    <property type="entry name" value="HIT_1"/>
    <property type="match status" value="1"/>
</dbReference>
<feature type="domain" description="CN hydrolase" evidence="15">
    <location>
        <begin position="1"/>
        <end position="250"/>
    </location>
</feature>
<dbReference type="InterPro" id="IPR036265">
    <property type="entry name" value="HIT-like_sf"/>
</dbReference>
<comment type="subunit">
    <text evidence="2">Homotetramer.</text>
</comment>
<dbReference type="GO" id="GO:0000166">
    <property type="term" value="F:nucleotide binding"/>
    <property type="evidence" value="ECO:0007669"/>
    <property type="project" value="UniProtKB-KW"/>
</dbReference>
<accession>A0A553NEH6</accession>
<dbReference type="PANTHER" id="PTHR23088">
    <property type="entry name" value="NITRILASE-RELATED"/>
    <property type="match status" value="1"/>
</dbReference>
<keyword evidence="4" id="KW-0547">Nucleotide-binding</keyword>
<feature type="binding site" evidence="12">
    <location>
        <position position="313"/>
    </location>
    <ligand>
        <name>substrate</name>
    </ligand>
</feature>
<dbReference type="OMA" id="GWHNKKR"/>
<dbReference type="AlphaFoldDB" id="A0A553NEH6"/>
<keyword evidence="5" id="KW-0378">Hydrolase</keyword>
<evidence type="ECO:0000259" key="15">
    <source>
        <dbReference type="PROSITE" id="PS50263"/>
    </source>
</evidence>
<dbReference type="GO" id="GO:0016811">
    <property type="term" value="F:hydrolase activity, acting on carbon-nitrogen (but not peptide) bonds, in linear amides"/>
    <property type="evidence" value="ECO:0007669"/>
    <property type="project" value="InterPro"/>
</dbReference>
<comment type="similarity">
    <text evidence="9">In the N-terminal section; belongs to the UPF0012 family.</text>
</comment>
<dbReference type="FunFam" id="3.30.428.10:FF:000011">
    <property type="entry name" value="Fragile histidine triad"/>
    <property type="match status" value="1"/>
</dbReference>
<evidence type="ECO:0000313" key="18">
    <source>
        <dbReference type="Proteomes" id="UP000318571"/>
    </source>
</evidence>
<comment type="function">
    <text evidence="8">Cleaves A-5'-PPP-5'A to yield AMP and ADP.</text>
</comment>
<dbReference type="SUPFAM" id="SSF56317">
    <property type="entry name" value="Carbon-nitrogen hydrolase"/>
    <property type="match status" value="1"/>
</dbReference>
<feature type="binding site" evidence="12">
    <location>
        <position position="370"/>
    </location>
    <ligand>
        <name>substrate</name>
    </ligand>
</feature>
<evidence type="ECO:0000256" key="4">
    <source>
        <dbReference type="ARBA" id="ARBA00022741"/>
    </source>
</evidence>
<dbReference type="PROSITE" id="PS50263">
    <property type="entry name" value="CN_HYDROLASE"/>
    <property type="match status" value="1"/>
</dbReference>
<comment type="cofactor">
    <cofactor evidence="1">
        <name>Mn(2+)</name>
        <dbReference type="ChEBI" id="CHEBI:29035"/>
    </cofactor>
</comment>
<feature type="site" description="Important for induction of apoptosis" evidence="13">
    <location>
        <position position="401"/>
    </location>
</feature>
<dbReference type="InterPro" id="IPR001110">
    <property type="entry name" value="UPF0012_CS"/>
</dbReference>